<dbReference type="PANTHER" id="PTHR38813:SF1">
    <property type="entry name" value="TOXIN RELE1-RELATED"/>
    <property type="match status" value="1"/>
</dbReference>
<evidence type="ECO:0000313" key="3">
    <source>
        <dbReference type="Proteomes" id="UP000000393"/>
    </source>
</evidence>
<dbReference type="Gene3D" id="3.30.2310.20">
    <property type="entry name" value="RelE-like"/>
    <property type="match status" value="1"/>
</dbReference>
<evidence type="ECO:0000256" key="1">
    <source>
        <dbReference type="ARBA" id="ARBA00022649"/>
    </source>
</evidence>
<proteinExistence type="predicted"/>
<dbReference type="InterPro" id="IPR007712">
    <property type="entry name" value="RelE/ParE_toxin"/>
</dbReference>
<evidence type="ECO:0000313" key="2">
    <source>
        <dbReference type="EMBL" id="ADJ29663.1"/>
    </source>
</evidence>
<dbReference type="KEGG" id="nwa:Nwat_2922"/>
<keyword evidence="1" id="KW-1277">Toxin-antitoxin system</keyword>
<organism evidence="2 3">
    <name type="scientific">Nitrosococcus watsoni (strain C-113)</name>
    <dbReference type="NCBI Taxonomy" id="105559"/>
    <lineage>
        <taxon>Bacteria</taxon>
        <taxon>Pseudomonadati</taxon>
        <taxon>Pseudomonadota</taxon>
        <taxon>Gammaproteobacteria</taxon>
        <taxon>Chromatiales</taxon>
        <taxon>Chromatiaceae</taxon>
        <taxon>Nitrosococcus</taxon>
    </lineage>
</organism>
<dbReference type="eggNOG" id="COG2026">
    <property type="taxonomic scope" value="Bacteria"/>
</dbReference>
<dbReference type="OrthoDB" id="5570653at2"/>
<dbReference type="STRING" id="105559.Nwat_2922"/>
<dbReference type="HOGENOM" id="CLU_155761_5_1_6"/>
<dbReference type="AlphaFoldDB" id="D8KBL6"/>
<name>D8KBL6_NITWC</name>
<keyword evidence="3" id="KW-1185">Reference proteome</keyword>
<dbReference type="InterPro" id="IPR035093">
    <property type="entry name" value="RelE/ParE_toxin_dom_sf"/>
</dbReference>
<protein>
    <submittedName>
        <fullName evidence="2">Plasmid stabilization system</fullName>
    </submittedName>
</protein>
<reference evidence="2 3" key="1">
    <citation type="submission" date="2010-06" db="EMBL/GenBank/DDBJ databases">
        <title>Complete sequence of chromosome of Nitrosococcus watsoni C-113.</title>
        <authorList>
            <consortium name="US DOE Joint Genome Institute"/>
            <person name="Lucas S."/>
            <person name="Copeland A."/>
            <person name="Lapidus A."/>
            <person name="Cheng J.-F."/>
            <person name="Bruce D."/>
            <person name="Goodwin L."/>
            <person name="Pitluck S."/>
            <person name="Malfatti S.A."/>
            <person name="Chain P.S.G."/>
            <person name="Land M."/>
            <person name="Hauser L."/>
            <person name="Kyrpides N."/>
            <person name="Ivanova N."/>
            <person name="Cambell M.A."/>
            <person name="Heidelberg J.F."/>
            <person name="Klotz M.G."/>
            <person name="Woyke T."/>
        </authorList>
    </citation>
    <scope>NUCLEOTIDE SEQUENCE [LARGE SCALE GENOMIC DNA]</scope>
    <source>
        <strain evidence="2 3">C-113</strain>
    </source>
</reference>
<dbReference type="PANTHER" id="PTHR38813">
    <property type="match status" value="1"/>
</dbReference>
<dbReference type="Proteomes" id="UP000000393">
    <property type="component" value="Chromosome"/>
</dbReference>
<dbReference type="SUPFAM" id="SSF143011">
    <property type="entry name" value="RelE-like"/>
    <property type="match status" value="1"/>
</dbReference>
<dbReference type="InterPro" id="IPR052747">
    <property type="entry name" value="TA_system_RelE_toxin"/>
</dbReference>
<accession>D8KBL6</accession>
<dbReference type="EMBL" id="CP002086">
    <property type="protein sequence ID" value="ADJ29663.1"/>
    <property type="molecule type" value="Genomic_DNA"/>
</dbReference>
<sequence>MWRVEYTKRFLKELASLPNPVQQRVERIVFQALKSTHPFEWGYLEKMMGYPNKYKIRVGPYRIGITVNKQAHTILCQRIAHRKDIYKVFP</sequence>
<gene>
    <name evidence="2" type="ordered locus">Nwat_2922</name>
</gene>
<dbReference type="Pfam" id="PF05016">
    <property type="entry name" value="ParE_toxin"/>
    <property type="match status" value="1"/>
</dbReference>